<comment type="similarity">
    <text evidence="1">Belongs to the H-rev107 family.</text>
</comment>
<evidence type="ECO:0000313" key="7">
    <source>
        <dbReference type="EMBL" id="CAF4198542.1"/>
    </source>
</evidence>
<evidence type="ECO:0000256" key="1">
    <source>
        <dbReference type="ARBA" id="ARBA00007824"/>
    </source>
</evidence>
<dbReference type="Gene3D" id="3.90.1720.10">
    <property type="entry name" value="endopeptidase domain like (from Nostoc punctiforme)"/>
    <property type="match status" value="1"/>
</dbReference>
<reference evidence="6" key="1">
    <citation type="submission" date="2021-02" db="EMBL/GenBank/DDBJ databases">
        <authorList>
            <person name="Nowell W R."/>
        </authorList>
    </citation>
    <scope>NUCLEOTIDE SEQUENCE</scope>
</reference>
<keyword evidence="3" id="KW-0378">Hydrolase</keyword>
<evidence type="ECO:0000313" key="8">
    <source>
        <dbReference type="Proteomes" id="UP000677228"/>
    </source>
</evidence>
<evidence type="ECO:0000256" key="3">
    <source>
        <dbReference type="ARBA" id="ARBA00022801"/>
    </source>
</evidence>
<dbReference type="PROSITE" id="PS51934">
    <property type="entry name" value="LRAT"/>
    <property type="match status" value="1"/>
</dbReference>
<dbReference type="PANTHER" id="PTHR13943">
    <property type="entry name" value="HRAS-LIKE SUPPRESSOR - RELATED"/>
    <property type="match status" value="1"/>
</dbReference>
<gene>
    <name evidence="6" type="ORF">OVA965_LOCUS32569</name>
    <name evidence="7" type="ORF">TMI583_LOCUS33429</name>
</gene>
<keyword evidence="4" id="KW-0443">Lipid metabolism</keyword>
<name>A0A8S2F806_9BILA</name>
<dbReference type="PANTHER" id="PTHR13943:SF77">
    <property type="entry name" value="LRAT DOMAIN-CONTAINING PROTEIN"/>
    <property type="match status" value="1"/>
</dbReference>
<dbReference type="AlphaFoldDB" id="A0A8S2F806"/>
<evidence type="ECO:0000259" key="5">
    <source>
        <dbReference type="PROSITE" id="PS51934"/>
    </source>
</evidence>
<evidence type="ECO:0000313" key="6">
    <source>
        <dbReference type="EMBL" id="CAF1390920.1"/>
    </source>
</evidence>
<proteinExistence type="inferred from homology"/>
<dbReference type="Proteomes" id="UP000682733">
    <property type="component" value="Unassembled WGS sequence"/>
</dbReference>
<dbReference type="EMBL" id="CAJOBA010047215">
    <property type="protein sequence ID" value="CAF4198542.1"/>
    <property type="molecule type" value="Genomic_DNA"/>
</dbReference>
<protein>
    <recommendedName>
        <fullName evidence="5">LRAT domain-containing protein</fullName>
    </recommendedName>
</protein>
<organism evidence="6 8">
    <name type="scientific">Didymodactylos carnosus</name>
    <dbReference type="NCBI Taxonomy" id="1234261"/>
    <lineage>
        <taxon>Eukaryota</taxon>
        <taxon>Metazoa</taxon>
        <taxon>Spiralia</taxon>
        <taxon>Gnathifera</taxon>
        <taxon>Rotifera</taxon>
        <taxon>Eurotatoria</taxon>
        <taxon>Bdelloidea</taxon>
        <taxon>Philodinida</taxon>
        <taxon>Philodinidae</taxon>
        <taxon>Didymodactylos</taxon>
    </lineage>
</organism>
<keyword evidence="2" id="KW-0808">Transferase</keyword>
<accession>A0A8S2F806</accession>
<evidence type="ECO:0000256" key="2">
    <source>
        <dbReference type="ARBA" id="ARBA00022679"/>
    </source>
</evidence>
<dbReference type="GO" id="GO:0008970">
    <property type="term" value="F:phospholipase A1 activity"/>
    <property type="evidence" value="ECO:0007669"/>
    <property type="project" value="TreeGrafter"/>
</dbReference>
<dbReference type="InterPro" id="IPR007053">
    <property type="entry name" value="LRAT_dom"/>
</dbReference>
<dbReference type="GO" id="GO:0004623">
    <property type="term" value="F:phospholipase A2 activity"/>
    <property type="evidence" value="ECO:0007669"/>
    <property type="project" value="TreeGrafter"/>
</dbReference>
<evidence type="ECO:0000256" key="4">
    <source>
        <dbReference type="ARBA" id="ARBA00023098"/>
    </source>
</evidence>
<sequence length="144" mass="16598">MGNFNDRELDETYRDTRDMIWCDIVNKKVRKVVPGDMIQFHRGHYEHWAIYIGNGEVIQVEVKFIGYAEIMQLSVDYVLGPDGKARINNFKDYDWPVLPVDEILEKARSVLGQSLAYNVLCNNCEHFATGCRYGVRTSGQAEAF</sequence>
<comment type="caution">
    <text evidence="6">The sequence shown here is derived from an EMBL/GenBank/DDBJ whole genome shotgun (WGS) entry which is preliminary data.</text>
</comment>
<dbReference type="GO" id="GO:0016410">
    <property type="term" value="F:N-acyltransferase activity"/>
    <property type="evidence" value="ECO:0007669"/>
    <property type="project" value="TreeGrafter"/>
</dbReference>
<dbReference type="Proteomes" id="UP000677228">
    <property type="component" value="Unassembled WGS sequence"/>
</dbReference>
<dbReference type="Pfam" id="PF04970">
    <property type="entry name" value="LRAT"/>
    <property type="match status" value="1"/>
</dbReference>
<dbReference type="InterPro" id="IPR051496">
    <property type="entry name" value="H-rev107_PLA/AT"/>
</dbReference>
<dbReference type="GO" id="GO:0070292">
    <property type="term" value="P:N-acylphosphatidylethanolamine metabolic process"/>
    <property type="evidence" value="ECO:0007669"/>
    <property type="project" value="TreeGrafter"/>
</dbReference>
<feature type="domain" description="LRAT" evidence="5">
    <location>
        <begin position="37"/>
        <end position="140"/>
    </location>
</feature>
<dbReference type="EMBL" id="CAJNOK010025509">
    <property type="protein sequence ID" value="CAF1390920.1"/>
    <property type="molecule type" value="Genomic_DNA"/>
</dbReference>
<dbReference type="GO" id="GO:0005737">
    <property type="term" value="C:cytoplasm"/>
    <property type="evidence" value="ECO:0007669"/>
    <property type="project" value="TreeGrafter"/>
</dbReference>